<dbReference type="EMBL" id="CAUOFW020001848">
    <property type="protein sequence ID" value="CAK9149228.1"/>
    <property type="molecule type" value="Genomic_DNA"/>
</dbReference>
<evidence type="ECO:0000256" key="1">
    <source>
        <dbReference type="SAM" id="MobiDB-lite"/>
    </source>
</evidence>
<keyword evidence="3" id="KW-1185">Reference proteome</keyword>
<reference evidence="2 3" key="1">
    <citation type="submission" date="2024-02" db="EMBL/GenBank/DDBJ databases">
        <authorList>
            <person name="Vignale AGUSTIN F."/>
            <person name="Sosa J E."/>
            <person name="Modenutti C."/>
        </authorList>
    </citation>
    <scope>NUCLEOTIDE SEQUENCE [LARGE SCALE GENOMIC DNA]</scope>
</reference>
<feature type="compositionally biased region" description="Basic and acidic residues" evidence="1">
    <location>
        <begin position="1"/>
        <end position="15"/>
    </location>
</feature>
<gene>
    <name evidence="2" type="ORF">ILEXP_LOCUS17261</name>
</gene>
<feature type="region of interest" description="Disordered" evidence="1">
    <location>
        <begin position="1"/>
        <end position="36"/>
    </location>
</feature>
<dbReference type="Proteomes" id="UP001642360">
    <property type="component" value="Unassembled WGS sequence"/>
</dbReference>
<protein>
    <submittedName>
        <fullName evidence="2">Uncharacterized protein</fullName>
    </submittedName>
</protein>
<name>A0ABC8RWZ9_9AQUA</name>
<comment type="caution">
    <text evidence="2">The sequence shown here is derived from an EMBL/GenBank/DDBJ whole genome shotgun (WGS) entry which is preliminary data.</text>
</comment>
<sequence>LEDDKAAPNKLDVPKSNKAALDSVAPKSTEEPPDDIVLENCELVADADDAEEPNLKEQLSL</sequence>
<organism evidence="2 3">
    <name type="scientific">Ilex paraguariensis</name>
    <name type="common">yerba mate</name>
    <dbReference type="NCBI Taxonomy" id="185542"/>
    <lineage>
        <taxon>Eukaryota</taxon>
        <taxon>Viridiplantae</taxon>
        <taxon>Streptophyta</taxon>
        <taxon>Embryophyta</taxon>
        <taxon>Tracheophyta</taxon>
        <taxon>Spermatophyta</taxon>
        <taxon>Magnoliopsida</taxon>
        <taxon>eudicotyledons</taxon>
        <taxon>Gunneridae</taxon>
        <taxon>Pentapetalae</taxon>
        <taxon>asterids</taxon>
        <taxon>campanulids</taxon>
        <taxon>Aquifoliales</taxon>
        <taxon>Aquifoliaceae</taxon>
        <taxon>Ilex</taxon>
    </lineage>
</organism>
<accession>A0ABC8RWZ9</accession>
<dbReference type="AlphaFoldDB" id="A0ABC8RWZ9"/>
<feature type="non-terminal residue" evidence="2">
    <location>
        <position position="1"/>
    </location>
</feature>
<evidence type="ECO:0000313" key="2">
    <source>
        <dbReference type="EMBL" id="CAK9149228.1"/>
    </source>
</evidence>
<proteinExistence type="predicted"/>
<evidence type="ECO:0000313" key="3">
    <source>
        <dbReference type="Proteomes" id="UP001642360"/>
    </source>
</evidence>